<dbReference type="PROSITE" id="PS50110">
    <property type="entry name" value="RESPONSE_REGULATORY"/>
    <property type="match status" value="1"/>
</dbReference>
<dbReference type="Pfam" id="PF07238">
    <property type="entry name" value="PilZ"/>
    <property type="match status" value="1"/>
</dbReference>
<dbReference type="InterPro" id="IPR011006">
    <property type="entry name" value="CheY-like_superfamily"/>
</dbReference>
<organism evidence="3">
    <name type="scientific">marine metagenome</name>
    <dbReference type="NCBI Taxonomy" id="408172"/>
    <lineage>
        <taxon>unclassified sequences</taxon>
        <taxon>metagenomes</taxon>
        <taxon>ecological metagenomes</taxon>
    </lineage>
</organism>
<dbReference type="InterPro" id="IPR009875">
    <property type="entry name" value="PilZ_domain"/>
</dbReference>
<dbReference type="Pfam" id="PF00072">
    <property type="entry name" value="Response_reg"/>
    <property type="match status" value="1"/>
</dbReference>
<feature type="non-terminal residue" evidence="3">
    <location>
        <position position="385"/>
    </location>
</feature>
<dbReference type="GO" id="GO:0035438">
    <property type="term" value="F:cyclic-di-GMP binding"/>
    <property type="evidence" value="ECO:0007669"/>
    <property type="project" value="InterPro"/>
</dbReference>
<evidence type="ECO:0000259" key="2">
    <source>
        <dbReference type="PROSITE" id="PS50110"/>
    </source>
</evidence>
<dbReference type="Gene3D" id="3.40.50.2300">
    <property type="match status" value="1"/>
</dbReference>
<dbReference type="GO" id="GO:0000160">
    <property type="term" value="P:phosphorelay signal transduction system"/>
    <property type="evidence" value="ECO:0007669"/>
    <property type="project" value="InterPro"/>
</dbReference>
<dbReference type="Gene3D" id="2.40.10.220">
    <property type="entry name" value="predicted glycosyltransferase like domains"/>
    <property type="match status" value="1"/>
</dbReference>
<feature type="region of interest" description="Disordered" evidence="1">
    <location>
        <begin position="189"/>
        <end position="210"/>
    </location>
</feature>
<dbReference type="SUPFAM" id="SSF52172">
    <property type="entry name" value="CheY-like"/>
    <property type="match status" value="1"/>
</dbReference>
<dbReference type="AlphaFoldDB" id="A0A382MH59"/>
<sequence length="385" mass="43296">HPFNSPFESGESLKPAQPSLETMSAERRQYLRVLFEATIDVRTDDWRDPVATGLDISLNGCRFHCEHSMSDGESVIIRFDDNLELEGKVRWCWPIEWYYQAAVQFTEITDEEQKRLHKYIVEVTGEDYQDDSGDEDKTARSGKPDPVPSSIEEEEFEELDEITASIEDEELEELSPLDEDELSLITDAPDEQTASSPGGTPLPLPDFKEGDLTPMQFQSKQLIILGGRKEQSDLLKQYLEERLGIVVEYVTKKQNLWRLMKLDTIDMLLMEWDLADENNPLETLEQTLDQFPETKIMALSGPLALEHRLQAINSGADSFITRPVHLSAIAQSILLSLSNMGGEEGQISGVASVAMTGMGASDELEPISEEDLNTPVDLLDDDLNL</sequence>
<feature type="domain" description="Response regulatory" evidence="2">
    <location>
        <begin position="221"/>
        <end position="337"/>
    </location>
</feature>
<feature type="non-terminal residue" evidence="3">
    <location>
        <position position="1"/>
    </location>
</feature>
<proteinExistence type="predicted"/>
<dbReference type="EMBL" id="UINC01093012">
    <property type="protein sequence ID" value="SVC47087.1"/>
    <property type="molecule type" value="Genomic_DNA"/>
</dbReference>
<dbReference type="SUPFAM" id="SSF141371">
    <property type="entry name" value="PilZ domain-like"/>
    <property type="match status" value="1"/>
</dbReference>
<protein>
    <recommendedName>
        <fullName evidence="2">Response regulatory domain-containing protein</fullName>
    </recommendedName>
</protein>
<feature type="region of interest" description="Disordered" evidence="1">
    <location>
        <begin position="126"/>
        <end position="156"/>
    </location>
</feature>
<name>A0A382MH59_9ZZZZ</name>
<reference evidence="3" key="1">
    <citation type="submission" date="2018-05" db="EMBL/GenBank/DDBJ databases">
        <authorList>
            <person name="Lanie J.A."/>
            <person name="Ng W.-L."/>
            <person name="Kazmierczak K.M."/>
            <person name="Andrzejewski T.M."/>
            <person name="Davidsen T.M."/>
            <person name="Wayne K.J."/>
            <person name="Tettelin H."/>
            <person name="Glass J.I."/>
            <person name="Rusch D."/>
            <person name="Podicherti R."/>
            <person name="Tsui H.-C.T."/>
            <person name="Winkler M.E."/>
        </authorList>
    </citation>
    <scope>NUCLEOTIDE SEQUENCE</scope>
</reference>
<evidence type="ECO:0000313" key="3">
    <source>
        <dbReference type="EMBL" id="SVC47087.1"/>
    </source>
</evidence>
<dbReference type="InterPro" id="IPR001789">
    <property type="entry name" value="Sig_transdc_resp-reg_receiver"/>
</dbReference>
<gene>
    <name evidence="3" type="ORF">METZ01_LOCUS299941</name>
</gene>
<accession>A0A382MH59</accession>
<evidence type="ECO:0000256" key="1">
    <source>
        <dbReference type="SAM" id="MobiDB-lite"/>
    </source>
</evidence>